<dbReference type="InterPro" id="IPR043519">
    <property type="entry name" value="NT_sf"/>
</dbReference>
<dbReference type="InterPro" id="IPR041633">
    <property type="entry name" value="Polbeta"/>
</dbReference>
<evidence type="ECO:0000259" key="1">
    <source>
        <dbReference type="Pfam" id="PF18765"/>
    </source>
</evidence>
<dbReference type="Pfam" id="PF18765">
    <property type="entry name" value="Polbeta"/>
    <property type="match status" value="1"/>
</dbReference>
<protein>
    <submittedName>
        <fullName evidence="2">DNA polymerase beta domain-containing protein region</fullName>
    </submittedName>
</protein>
<dbReference type="CDD" id="cd05403">
    <property type="entry name" value="NT_KNTase_like"/>
    <property type="match status" value="1"/>
</dbReference>
<accession>A0A806JAG4</accession>
<dbReference type="SUPFAM" id="SSF81301">
    <property type="entry name" value="Nucleotidyltransferase"/>
    <property type="match status" value="1"/>
</dbReference>
<dbReference type="Proteomes" id="UP000014672">
    <property type="component" value="Chromosome"/>
</dbReference>
<sequence length="106" mass="12360">MAEKFGLNEQSIRVITDILKKYPEIEQAIIYGSRAKGNYRIASDIDLTFKGPNLNQSILGKIRLDLEDSSLPYLFDLSIYHELAHENFIQHIDRVGQQFYQRTEQQ</sequence>
<gene>
    <name evidence="2" type="ORF">K756_06560</name>
</gene>
<organism evidence="2 3">
    <name type="scientific">Glaesserella parasuis ZJ0906</name>
    <dbReference type="NCBI Taxonomy" id="1322346"/>
    <lineage>
        <taxon>Bacteria</taxon>
        <taxon>Pseudomonadati</taxon>
        <taxon>Pseudomonadota</taxon>
        <taxon>Gammaproteobacteria</taxon>
        <taxon>Pasteurellales</taxon>
        <taxon>Pasteurellaceae</taxon>
        <taxon>Glaesserella</taxon>
    </lineage>
</organism>
<reference evidence="2 3" key="1">
    <citation type="journal article" date="2013" name="PLoS ONE">
        <title>Complete Genome Analysis of a Haemophilus parasuis Serovar 12 Strain from China.</title>
        <authorList>
            <person name="Li Y."/>
            <person name="Kwok A.H."/>
            <person name="Jiang J."/>
            <person name="Zou Y."/>
            <person name="Zheng F."/>
            <person name="Chen P."/>
            <person name="Hou C."/>
            <person name="Leung F.C."/>
            <person name="Jiang P."/>
        </authorList>
    </citation>
    <scope>NUCLEOTIDE SEQUENCE [LARGE SCALE GENOMIC DNA]</scope>
    <source>
        <strain evidence="2 3">ZJ0906</strain>
    </source>
</reference>
<evidence type="ECO:0000313" key="3">
    <source>
        <dbReference type="Proteomes" id="UP000014672"/>
    </source>
</evidence>
<dbReference type="KEGG" id="hpaz:K756_06560"/>
<dbReference type="EMBL" id="CP005384">
    <property type="protein sequence ID" value="AGO16488.1"/>
    <property type="molecule type" value="Genomic_DNA"/>
</dbReference>
<dbReference type="Gene3D" id="3.30.460.10">
    <property type="entry name" value="Beta Polymerase, domain 2"/>
    <property type="match status" value="1"/>
</dbReference>
<proteinExistence type="predicted"/>
<evidence type="ECO:0000313" key="2">
    <source>
        <dbReference type="EMBL" id="AGO16488.1"/>
    </source>
</evidence>
<dbReference type="AlphaFoldDB" id="A0A806JAG4"/>
<name>A0A806JAG4_GLAPU</name>
<feature type="domain" description="Polymerase beta nucleotidyltransferase" evidence="1">
    <location>
        <begin position="15"/>
        <end position="104"/>
    </location>
</feature>